<dbReference type="Pfam" id="PF18962">
    <property type="entry name" value="Por_Secre_tail"/>
    <property type="match status" value="1"/>
</dbReference>
<accession>A0A2T2YES2</accession>
<evidence type="ECO:0000313" key="3">
    <source>
        <dbReference type="Proteomes" id="UP000240357"/>
    </source>
</evidence>
<proteinExistence type="predicted"/>
<gene>
    <name evidence="2" type="ORF">AHMF7605_10725</name>
</gene>
<protein>
    <recommendedName>
        <fullName evidence="1">Secretion system C-terminal sorting domain-containing protein</fullName>
    </recommendedName>
</protein>
<dbReference type="SUPFAM" id="SSF50998">
    <property type="entry name" value="Quinoprotein alcohol dehydrogenase-like"/>
    <property type="match status" value="1"/>
</dbReference>
<dbReference type="InterPro" id="IPR011044">
    <property type="entry name" value="Quino_amine_DH_bsu"/>
</dbReference>
<name>A0A2T2YES2_9BACT</name>
<dbReference type="InterPro" id="IPR026444">
    <property type="entry name" value="Secre_tail"/>
</dbReference>
<dbReference type="PANTHER" id="PTHR42754">
    <property type="entry name" value="ENDOGLUCANASE"/>
    <property type="match status" value="1"/>
</dbReference>
<dbReference type="Gene3D" id="2.60.40.4070">
    <property type="match status" value="1"/>
</dbReference>
<dbReference type="RefSeq" id="WP_106929132.1">
    <property type="nucleotide sequence ID" value="NZ_PYFT01000001.1"/>
</dbReference>
<reference evidence="2 3" key="1">
    <citation type="submission" date="2018-03" db="EMBL/GenBank/DDBJ databases">
        <title>Adhaeribacter sp. HMF7605 Genome sequencing and assembly.</title>
        <authorList>
            <person name="Kang H."/>
            <person name="Kang J."/>
            <person name="Cha I."/>
            <person name="Kim H."/>
            <person name="Joh K."/>
        </authorList>
    </citation>
    <scope>NUCLEOTIDE SEQUENCE [LARGE SCALE GENOMIC DNA]</scope>
    <source>
        <strain evidence="2 3">HMF7605</strain>
    </source>
</reference>
<comment type="caution">
    <text evidence="2">The sequence shown here is derived from an EMBL/GenBank/DDBJ whole genome shotgun (WGS) entry which is preliminary data.</text>
</comment>
<dbReference type="OrthoDB" id="922614at2"/>
<dbReference type="Proteomes" id="UP000240357">
    <property type="component" value="Unassembled WGS sequence"/>
</dbReference>
<dbReference type="PANTHER" id="PTHR42754:SF1">
    <property type="entry name" value="LIPOPROTEIN"/>
    <property type="match status" value="1"/>
</dbReference>
<dbReference type="InterPro" id="IPR011047">
    <property type="entry name" value="Quinoprotein_ADH-like_sf"/>
</dbReference>
<keyword evidence="3" id="KW-1185">Reference proteome</keyword>
<dbReference type="AlphaFoldDB" id="A0A2T2YES2"/>
<sequence>MKKMYTYRVLFPFMPFAGYHGWFRLFLLLLLFIGFCSKVSAQSIIWESTFGGRISLDEDSNITYGRSQLGSVINTPDGGTLIGGQSDAEAGLDKSQPRLGRYDYWLVKTNENGIKQWDKVLGGSGQEEFVAVLATPDGGYLVGGSSDSPAGNDKSEAGKGSSDYWIVKLDSMGNKQWDKTLGGNNYDQLRALATTPDGGYLLAGNSNSRASGDKSEAGNGNNDYWIIKIDSSGTVQWNKTLGGANLDYLVKVLPALDGGYLLAGETDSVVYEKDGTRFTVKTRNFNVIKIDTTGTELWNKTFYKPYNTPLKDFVPTPDGNYLLAGSNYLVKINENGIQLLERNISRFLQANKELESVLATPDGGYLLGTNGQYTNYNQENNRNDDFRLVKLDQNGVFLWESPYGGNGFDFLTRIILTKDGHYLLGGYTSFSDGIDKTNGIKGEFDYWVVKVKEDQQPDLISWNQRYGGTAQDNFTQVIQTVDGGYLLGGYSLSDSTGDKSQRKQGGFDFWVVKTDDEGNKIWEKTYGGTNNDYLNSILELPAGGFLLGGSSESGAGGDKTEASRGSRDYWIIRLDYKGDLVWNHTYGGTGTEELRKMQHLPHGGYLLAGTSNSPVSGEKSQPSQGQQDYWIMRLDEQGQKIWDRSYGGTANDILADLLTNPDGSILLGGTSHSRKTGDKSQASQGGSDYWVVKTDSTGLLLWDKRFGGTEQDNLFALASSPEGTYLLAGQSLSDDSGDKTQPSQGNQDYWLVKINNNGNKIWDKTFGGRGKEELRSLTTTREGGYVLGGTSFSGRNGDKTQNSRGSGDYWLVKTDSSGTKLWDYRFGGTGNDELRIVQETREGGLIVGGRSTSRVSGDKTQPGWGNTDYWLVKLSATGVGFINLDNPPVASVLPPTVSPLISGVSLKAYPNPFPAQLQVQFKLPRTQTISVQIYDGQGLEVATLFQGEVQANQTYQFQWQPKAFMPTGLYFVRLQTPQKVSFQKVLFTR</sequence>
<dbReference type="EMBL" id="PYFT01000001">
    <property type="protein sequence ID" value="PSR53958.1"/>
    <property type="molecule type" value="Genomic_DNA"/>
</dbReference>
<dbReference type="NCBIfam" id="TIGR04183">
    <property type="entry name" value="Por_Secre_tail"/>
    <property type="match status" value="1"/>
</dbReference>
<evidence type="ECO:0000313" key="2">
    <source>
        <dbReference type="EMBL" id="PSR53958.1"/>
    </source>
</evidence>
<evidence type="ECO:0000259" key="1">
    <source>
        <dbReference type="Pfam" id="PF18962"/>
    </source>
</evidence>
<organism evidence="2 3">
    <name type="scientific">Adhaeribacter arboris</name>
    <dbReference type="NCBI Taxonomy" id="2072846"/>
    <lineage>
        <taxon>Bacteria</taxon>
        <taxon>Pseudomonadati</taxon>
        <taxon>Bacteroidota</taxon>
        <taxon>Cytophagia</taxon>
        <taxon>Cytophagales</taxon>
        <taxon>Hymenobacteraceae</taxon>
        <taxon>Adhaeribacter</taxon>
    </lineage>
</organism>
<dbReference type="SUPFAM" id="SSF50969">
    <property type="entry name" value="YVTN repeat-like/Quinoprotein amine dehydrogenase"/>
    <property type="match status" value="1"/>
</dbReference>
<feature type="domain" description="Secretion system C-terminal sorting" evidence="1">
    <location>
        <begin position="909"/>
        <end position="985"/>
    </location>
</feature>